<proteinExistence type="predicted"/>
<dbReference type="AlphaFoldDB" id="A0A6G0Z0D1"/>
<comment type="caution">
    <text evidence="1">The sequence shown here is derived from an EMBL/GenBank/DDBJ whole genome shotgun (WGS) entry which is preliminary data.</text>
</comment>
<gene>
    <name evidence="1" type="ORF">FWK35_00010779</name>
</gene>
<evidence type="ECO:0000313" key="2">
    <source>
        <dbReference type="Proteomes" id="UP000478052"/>
    </source>
</evidence>
<dbReference type="EMBL" id="VUJU01001812">
    <property type="protein sequence ID" value="KAF0763741.1"/>
    <property type="molecule type" value="Genomic_DNA"/>
</dbReference>
<sequence length="97" mass="11508">MKRICNYFDPTIISKNYNWVINPFQNLLSLTNEEKLIELISDLGLHEIFKNNKNKGLNLYPSLAEKALKVARYSFHLQVCKLQLHTRVKIDFTQWLQ</sequence>
<organism evidence="1 2">
    <name type="scientific">Aphis craccivora</name>
    <name type="common">Cowpea aphid</name>
    <dbReference type="NCBI Taxonomy" id="307492"/>
    <lineage>
        <taxon>Eukaryota</taxon>
        <taxon>Metazoa</taxon>
        <taxon>Ecdysozoa</taxon>
        <taxon>Arthropoda</taxon>
        <taxon>Hexapoda</taxon>
        <taxon>Insecta</taxon>
        <taxon>Pterygota</taxon>
        <taxon>Neoptera</taxon>
        <taxon>Paraneoptera</taxon>
        <taxon>Hemiptera</taxon>
        <taxon>Sternorrhyncha</taxon>
        <taxon>Aphidomorpha</taxon>
        <taxon>Aphidoidea</taxon>
        <taxon>Aphididae</taxon>
        <taxon>Aphidini</taxon>
        <taxon>Aphis</taxon>
        <taxon>Aphis</taxon>
    </lineage>
</organism>
<dbReference type="OrthoDB" id="6610689at2759"/>
<protein>
    <submittedName>
        <fullName evidence="1">SCAN domain-containing protein 3-like</fullName>
    </submittedName>
</protein>
<keyword evidence="2" id="KW-1185">Reference proteome</keyword>
<name>A0A6G0Z0D1_APHCR</name>
<reference evidence="1 2" key="1">
    <citation type="submission" date="2019-08" db="EMBL/GenBank/DDBJ databases">
        <title>Whole genome of Aphis craccivora.</title>
        <authorList>
            <person name="Voronova N.V."/>
            <person name="Shulinski R.S."/>
            <person name="Bandarenka Y.V."/>
            <person name="Zhorov D.G."/>
            <person name="Warner D."/>
        </authorList>
    </citation>
    <scope>NUCLEOTIDE SEQUENCE [LARGE SCALE GENOMIC DNA]</scope>
    <source>
        <strain evidence="1">180601</strain>
        <tissue evidence="1">Whole Body</tissue>
    </source>
</reference>
<accession>A0A6G0Z0D1</accession>
<evidence type="ECO:0000313" key="1">
    <source>
        <dbReference type="EMBL" id="KAF0763741.1"/>
    </source>
</evidence>
<dbReference type="Proteomes" id="UP000478052">
    <property type="component" value="Unassembled WGS sequence"/>
</dbReference>